<organism evidence="2 3">
    <name type="scientific">Streptomyces carpaticus</name>
    <dbReference type="NCBI Taxonomy" id="285558"/>
    <lineage>
        <taxon>Bacteria</taxon>
        <taxon>Bacillati</taxon>
        <taxon>Actinomycetota</taxon>
        <taxon>Actinomycetes</taxon>
        <taxon>Kitasatosporales</taxon>
        <taxon>Streptomycetaceae</taxon>
        <taxon>Streptomyces</taxon>
    </lineage>
</organism>
<dbReference type="GO" id="GO:0004519">
    <property type="term" value="F:endonuclease activity"/>
    <property type="evidence" value="ECO:0007669"/>
    <property type="project" value="UniProtKB-KW"/>
</dbReference>
<keyword evidence="3" id="KW-1185">Reference proteome</keyword>
<dbReference type="InterPro" id="IPR011335">
    <property type="entry name" value="Restrct_endonuc-II-like"/>
</dbReference>
<dbReference type="CDD" id="cd06260">
    <property type="entry name" value="DUF820-like"/>
    <property type="match status" value="1"/>
</dbReference>
<evidence type="ECO:0000313" key="2">
    <source>
        <dbReference type="EMBL" id="MFB4194741.1"/>
    </source>
</evidence>
<dbReference type="Gene3D" id="3.90.1570.10">
    <property type="entry name" value="tt1808, chain A"/>
    <property type="match status" value="1"/>
</dbReference>
<sequence length="196" mass="21097">MSAAATDFPALQPDDWPELVRNWEELDVPPGYRAEIIDGKSITLTPPPSLDHAAIASLLHRQLVKRLPEEYETFQNIGVAASGQKRVYIPDLVVALRDQVCGPERRIEADEAELIVEITSPSNANHDRINKAAVYAAGGVPLYLLVDALGAAGPMVTLFGSPVSGVYRTLASVKFGEPVLVPDPLGLELDTSSFPS</sequence>
<reference evidence="2 3" key="1">
    <citation type="submission" date="2024-09" db="EMBL/GenBank/DDBJ databases">
        <title>Draft genome sequence of multifaceted antimicrobials producing Streptomyces sp. strain FH1.</title>
        <authorList>
            <person name="Hassan F."/>
            <person name="Ali H."/>
            <person name="Hassan N."/>
            <person name="Nawaz A."/>
        </authorList>
    </citation>
    <scope>NUCLEOTIDE SEQUENCE [LARGE SCALE GENOMIC DNA]</scope>
    <source>
        <strain evidence="2 3">FH1</strain>
    </source>
</reference>
<gene>
    <name evidence="2" type="ORF">ACE11A_10300</name>
</gene>
<keyword evidence="2" id="KW-0378">Hydrolase</keyword>
<dbReference type="Proteomes" id="UP001577267">
    <property type="component" value="Unassembled WGS sequence"/>
</dbReference>
<dbReference type="PANTHER" id="PTHR35400:SF3">
    <property type="entry name" value="SLL1072 PROTEIN"/>
    <property type="match status" value="1"/>
</dbReference>
<evidence type="ECO:0000313" key="3">
    <source>
        <dbReference type="Proteomes" id="UP001577267"/>
    </source>
</evidence>
<dbReference type="EMBL" id="JBHGBT010000007">
    <property type="protein sequence ID" value="MFB4194741.1"/>
    <property type="molecule type" value="Genomic_DNA"/>
</dbReference>
<feature type="domain" description="Putative restriction endonuclease" evidence="1">
    <location>
        <begin position="25"/>
        <end position="191"/>
    </location>
</feature>
<dbReference type="InterPro" id="IPR008538">
    <property type="entry name" value="Uma2"/>
</dbReference>
<dbReference type="InterPro" id="IPR012296">
    <property type="entry name" value="Nuclease_put_TT1808"/>
</dbReference>
<comment type="caution">
    <text evidence="2">The sequence shown here is derived from an EMBL/GenBank/DDBJ whole genome shotgun (WGS) entry which is preliminary data.</text>
</comment>
<keyword evidence="2" id="KW-0255">Endonuclease</keyword>
<dbReference type="RefSeq" id="WP_375062719.1">
    <property type="nucleotide sequence ID" value="NZ_JBHGBT010000007.1"/>
</dbReference>
<accession>A0ABV4ZNX9</accession>
<name>A0ABV4ZNX9_9ACTN</name>
<keyword evidence="2" id="KW-0540">Nuclease</keyword>
<evidence type="ECO:0000259" key="1">
    <source>
        <dbReference type="Pfam" id="PF05685"/>
    </source>
</evidence>
<dbReference type="Pfam" id="PF05685">
    <property type="entry name" value="Uma2"/>
    <property type="match status" value="1"/>
</dbReference>
<proteinExistence type="predicted"/>
<protein>
    <submittedName>
        <fullName evidence="2">Uma2 family endonuclease</fullName>
    </submittedName>
</protein>
<dbReference type="SUPFAM" id="SSF52980">
    <property type="entry name" value="Restriction endonuclease-like"/>
    <property type="match status" value="1"/>
</dbReference>
<dbReference type="PANTHER" id="PTHR35400">
    <property type="entry name" value="SLR1083 PROTEIN"/>
    <property type="match status" value="1"/>
</dbReference>